<keyword evidence="6 10" id="KW-0663">Pyridoxal phosphate</keyword>
<accession>A0A2S0MYZ7</accession>
<evidence type="ECO:0000259" key="12">
    <source>
        <dbReference type="Pfam" id="PF01212"/>
    </source>
</evidence>
<dbReference type="EMBL" id="CP027669">
    <property type="protein sequence ID" value="AVO41017.1"/>
    <property type="molecule type" value="Genomic_DNA"/>
</dbReference>
<dbReference type="Proteomes" id="UP000239326">
    <property type="component" value="Chromosome"/>
</dbReference>
<feature type="modified residue" description="N6-(pyridoxal phosphate)lysine" evidence="10 11">
    <location>
        <position position="259"/>
    </location>
</feature>
<feature type="domain" description="Aromatic amino acid beta-eliminating lyase/threonine aldolase" evidence="12">
    <location>
        <begin position="48"/>
        <end position="424"/>
    </location>
</feature>
<dbReference type="NCBIfam" id="NF009709">
    <property type="entry name" value="PRK13238.1"/>
    <property type="match status" value="1"/>
</dbReference>
<evidence type="ECO:0000256" key="2">
    <source>
        <dbReference type="ARBA" id="ARBA00009721"/>
    </source>
</evidence>
<dbReference type="InterPro" id="IPR001597">
    <property type="entry name" value="ArAA_b-elim_lyase/Thr_aldolase"/>
</dbReference>
<dbReference type="InterPro" id="IPR015424">
    <property type="entry name" value="PyrdxlP-dep_Trfase"/>
</dbReference>
<dbReference type="Gene3D" id="3.40.640.10">
    <property type="entry name" value="Type I PLP-dependent aspartate aminotransferase-like (Major domain)"/>
    <property type="match status" value="1"/>
</dbReference>
<dbReference type="RefSeq" id="WP_106446003.1">
    <property type="nucleotide sequence ID" value="NZ_CP027669.1"/>
</dbReference>
<protein>
    <recommendedName>
        <fullName evidence="5 10">Tyrosine phenol-lyase</fullName>
        <ecNumber evidence="4 10">4.1.99.2</ecNumber>
    </recommendedName>
    <alternativeName>
        <fullName evidence="8 10">Beta-tyrosinase</fullName>
    </alternativeName>
</protein>
<dbReference type="PIRSF" id="PIRSF001386">
    <property type="entry name" value="Trpase"/>
    <property type="match status" value="1"/>
</dbReference>
<dbReference type="HAMAP" id="MF_00543">
    <property type="entry name" value="Tyr_phenol_lyase"/>
    <property type="match status" value="1"/>
</dbReference>
<reference evidence="13 14" key="1">
    <citation type="submission" date="2018-03" db="EMBL/GenBank/DDBJ databases">
        <title>Genome sequencing of Simplicispira sp.</title>
        <authorList>
            <person name="Kim S.-J."/>
            <person name="Heo J."/>
            <person name="Kwon S.-W."/>
        </authorList>
    </citation>
    <scope>NUCLEOTIDE SEQUENCE [LARGE SCALE GENOMIC DNA]</scope>
    <source>
        <strain evidence="13 14">SC1-8</strain>
    </source>
</reference>
<dbReference type="OrthoDB" id="9764079at2"/>
<dbReference type="InterPro" id="IPR013441">
    <property type="entry name" value="Tyr_phenol_ly"/>
</dbReference>
<dbReference type="CDD" id="cd00617">
    <property type="entry name" value="Tnase_like"/>
    <property type="match status" value="1"/>
</dbReference>
<comment type="cofactor">
    <cofactor evidence="1 10 11">
        <name>pyridoxal 5'-phosphate</name>
        <dbReference type="ChEBI" id="CHEBI:597326"/>
    </cofactor>
</comment>
<evidence type="ECO:0000256" key="1">
    <source>
        <dbReference type="ARBA" id="ARBA00001933"/>
    </source>
</evidence>
<evidence type="ECO:0000256" key="8">
    <source>
        <dbReference type="ARBA" id="ARBA00033449"/>
    </source>
</evidence>
<dbReference type="PANTHER" id="PTHR32325:SF4">
    <property type="entry name" value="TRYPTOPHANASE"/>
    <property type="match status" value="1"/>
</dbReference>
<dbReference type="SUPFAM" id="SSF53383">
    <property type="entry name" value="PLP-dependent transferases"/>
    <property type="match status" value="1"/>
</dbReference>
<dbReference type="InterPro" id="IPR015422">
    <property type="entry name" value="PyrdxlP-dep_Trfase_small"/>
</dbReference>
<dbReference type="GO" id="GO:0006570">
    <property type="term" value="P:tyrosine metabolic process"/>
    <property type="evidence" value="ECO:0007669"/>
    <property type="project" value="UniProtKB-UniRule"/>
</dbReference>
<organism evidence="13 14">
    <name type="scientific">Simplicispira suum</name>
    <dbReference type="NCBI Taxonomy" id="2109915"/>
    <lineage>
        <taxon>Bacteria</taxon>
        <taxon>Pseudomonadati</taxon>
        <taxon>Pseudomonadota</taxon>
        <taxon>Betaproteobacteria</taxon>
        <taxon>Burkholderiales</taxon>
        <taxon>Comamonadaceae</taxon>
        <taxon>Simplicispira</taxon>
    </lineage>
</organism>
<evidence type="ECO:0000256" key="4">
    <source>
        <dbReference type="ARBA" id="ARBA00013154"/>
    </source>
</evidence>
<evidence type="ECO:0000256" key="6">
    <source>
        <dbReference type="ARBA" id="ARBA00022898"/>
    </source>
</evidence>
<evidence type="ECO:0000256" key="9">
    <source>
        <dbReference type="ARBA" id="ARBA00049232"/>
    </source>
</evidence>
<name>A0A2S0MYZ7_9BURK</name>
<evidence type="ECO:0000313" key="14">
    <source>
        <dbReference type="Proteomes" id="UP000239326"/>
    </source>
</evidence>
<keyword evidence="14" id="KW-1185">Reference proteome</keyword>
<evidence type="ECO:0000256" key="7">
    <source>
        <dbReference type="ARBA" id="ARBA00023239"/>
    </source>
</evidence>
<comment type="similarity">
    <text evidence="2 10">Belongs to the beta-eliminating lyase family.</text>
</comment>
<dbReference type="AlphaFoldDB" id="A0A2S0MYZ7"/>
<dbReference type="PANTHER" id="PTHR32325">
    <property type="entry name" value="BETA-ELIMINATING LYASE-LIKE PROTEIN-RELATED"/>
    <property type="match status" value="1"/>
</dbReference>
<dbReference type="KEGG" id="simp:C6571_06710"/>
<gene>
    <name evidence="10" type="primary">tpl</name>
    <name evidence="13" type="ORF">C6571_06710</name>
</gene>
<dbReference type="GO" id="GO:0050371">
    <property type="term" value="F:tyrosine phenol-lyase activity"/>
    <property type="evidence" value="ECO:0007669"/>
    <property type="project" value="UniProtKB-UniRule"/>
</dbReference>
<evidence type="ECO:0000256" key="5">
    <source>
        <dbReference type="ARBA" id="ARBA00016166"/>
    </source>
</evidence>
<dbReference type="Gene3D" id="3.90.1150.10">
    <property type="entry name" value="Aspartate Aminotransferase, domain 1"/>
    <property type="match status" value="1"/>
</dbReference>
<dbReference type="EC" id="4.1.99.2" evidence="4 10"/>
<dbReference type="InterPro" id="IPR011166">
    <property type="entry name" value="Beta-eliminating_lyase"/>
</dbReference>
<proteinExistence type="inferred from homology"/>
<dbReference type="InterPro" id="IPR018176">
    <property type="entry name" value="Tryptophanase_CS"/>
</dbReference>
<evidence type="ECO:0000256" key="10">
    <source>
        <dbReference type="HAMAP-Rule" id="MF_00543"/>
    </source>
</evidence>
<evidence type="ECO:0000313" key="13">
    <source>
        <dbReference type="EMBL" id="AVO41017.1"/>
    </source>
</evidence>
<dbReference type="InterPro" id="IPR015421">
    <property type="entry name" value="PyrdxlP-dep_Trfase_major"/>
</dbReference>
<dbReference type="Pfam" id="PF01212">
    <property type="entry name" value="Beta_elim_lyase"/>
    <property type="match status" value="1"/>
</dbReference>
<dbReference type="PROSITE" id="PS00853">
    <property type="entry name" value="BETA_ELIM_LYASE"/>
    <property type="match status" value="1"/>
</dbReference>
<comment type="catalytic activity">
    <reaction evidence="9 10">
        <text>L-tyrosine + H2O = phenol + pyruvate + NH4(+)</text>
        <dbReference type="Rhea" id="RHEA:21704"/>
        <dbReference type="ChEBI" id="CHEBI:15361"/>
        <dbReference type="ChEBI" id="CHEBI:15377"/>
        <dbReference type="ChEBI" id="CHEBI:15882"/>
        <dbReference type="ChEBI" id="CHEBI:28938"/>
        <dbReference type="ChEBI" id="CHEBI:58315"/>
        <dbReference type="EC" id="4.1.99.2"/>
    </reaction>
</comment>
<dbReference type="NCBIfam" id="TIGR02618">
    <property type="entry name" value="tyr_phenol_ly"/>
    <property type="match status" value="1"/>
</dbReference>
<keyword evidence="7 10" id="KW-0456">Lyase</keyword>
<comment type="subunit">
    <text evidence="3 10">Homotetramer.</text>
</comment>
<sequence length="478" mass="53828">MNTNYPAEPFKIKVVEPIAMTTREERAQYLKEAGYNTFLLNSAQCYIDLLTDSGTTAMSDNQWAGMMLGDEAYAGSRNFIHLQEVVREYYGFKHIIPTHQGRGAENLLSRLCIKPGDYVPGNMYFTTTRAHQELNGAQFVDIIIDEAHDSQINLPFKGNVDINKLQKLIDEVGADRIPYVCVAVTVNLAGGQPVSMENLREVKKLCSQHGIQVMFDATRCVENAYFIKEREAAYAHKTIREILKEMMGYSDGCTMSGKKDCLVNIGGFLCMNDDDLYQRACELVVLFEGMPSYGGLAGRDMEAMARGIEESVDYHYIHHRISQCRYLADQLVAAGIPIVLPVGGHAVFLDARKFLEHIPQEQFPAQTLAAHLYLESGVRSMERGIVSAGRNKETGEHYRPKLELVRLTIPRRVYTYAHLDVVAQACKDLYQHRSQLQGMQMVYEPKFLRFFTARFEPVVQKAVAKPSAEPKVAALETA</sequence>
<evidence type="ECO:0000256" key="11">
    <source>
        <dbReference type="PIRSR" id="PIRSR611166-50"/>
    </source>
</evidence>
<evidence type="ECO:0000256" key="3">
    <source>
        <dbReference type="ARBA" id="ARBA00011881"/>
    </source>
</evidence>